<dbReference type="Gene3D" id="3.40.190.10">
    <property type="entry name" value="Periplasmic binding protein-like II"/>
    <property type="match status" value="2"/>
</dbReference>
<protein>
    <submittedName>
        <fullName evidence="2">TRAP-type uncharacterized transport system substrate-binding protein</fullName>
    </submittedName>
</protein>
<keyword evidence="3" id="KW-1185">Reference proteome</keyword>
<dbReference type="Proteomes" id="UP000549457">
    <property type="component" value="Unassembled WGS sequence"/>
</dbReference>
<feature type="transmembrane region" description="Helical" evidence="1">
    <location>
        <begin position="16"/>
        <end position="34"/>
    </location>
</feature>
<keyword evidence="1" id="KW-0472">Membrane</keyword>
<dbReference type="AlphaFoldDB" id="A0A840SN03"/>
<comment type="caution">
    <text evidence="2">The sequence shown here is derived from an EMBL/GenBank/DDBJ whole genome shotgun (WGS) entry which is preliminary data.</text>
</comment>
<keyword evidence="1" id="KW-1133">Transmembrane helix</keyword>
<accession>A0A840SN03</accession>
<gene>
    <name evidence="2" type="ORF">HNP73_003324</name>
</gene>
<sequence>MADEDRDPRWHWIRPYLLPVLGAVGAMVLAVWLLDLTPPDRVSFAAGRPGTAYYALAEQYRDILARDGIEATIEETPGSVANVAALTRPDAPADVAFVQGGVPVPPEAPLSALGTMFLEPLWIFGRGPVPDPADPSRWQGFTIAAGDPGSGTRFVVEAALATLGIDAGPLDLQAMNSTDSAAALEAGTIDIGVFVGPVTAPYLQRLVADPALRALSIRDPEALVRRLPFVELTDIPAASFDYAARRPDERVDLVAMVARLVGREDLHPALVDRLVEAARTVHSGRDLITREGQFPSTIGADMALNPQAASLIEKGPNPFNRFLPYWIGAQISKFALLLVPLLVIFIPVFRIAPSLYQWRMRGRIWRHYPELRAVEREAAVANDPATLDRLAGQLDAIEGQVTRTRLPPSYREYAYAMRVHLDLVRRRIAERRAGLGRARA</sequence>
<dbReference type="SUPFAM" id="SSF53850">
    <property type="entry name" value="Periplasmic binding protein-like II"/>
    <property type="match status" value="1"/>
</dbReference>
<dbReference type="RefSeq" id="WP_184152086.1">
    <property type="nucleotide sequence ID" value="NZ_JACHFM010000003.1"/>
</dbReference>
<evidence type="ECO:0000313" key="2">
    <source>
        <dbReference type="EMBL" id="MBB5223377.1"/>
    </source>
</evidence>
<feature type="transmembrane region" description="Helical" evidence="1">
    <location>
        <begin position="334"/>
        <end position="356"/>
    </location>
</feature>
<name>A0A840SN03_9RHOB</name>
<organism evidence="2 3">
    <name type="scientific">Amaricoccus macauensis</name>
    <dbReference type="NCBI Taxonomy" id="57001"/>
    <lineage>
        <taxon>Bacteria</taxon>
        <taxon>Pseudomonadati</taxon>
        <taxon>Pseudomonadota</taxon>
        <taxon>Alphaproteobacteria</taxon>
        <taxon>Rhodobacterales</taxon>
        <taxon>Paracoccaceae</taxon>
        <taxon>Amaricoccus</taxon>
    </lineage>
</organism>
<dbReference type="InterPro" id="IPR011852">
    <property type="entry name" value="TRAP_TAXI"/>
</dbReference>
<evidence type="ECO:0000256" key="1">
    <source>
        <dbReference type="SAM" id="Phobius"/>
    </source>
</evidence>
<dbReference type="EMBL" id="JACHFM010000003">
    <property type="protein sequence ID" value="MBB5223377.1"/>
    <property type="molecule type" value="Genomic_DNA"/>
</dbReference>
<proteinExistence type="predicted"/>
<dbReference type="PANTHER" id="PTHR42941:SF1">
    <property type="entry name" value="SLL1037 PROTEIN"/>
    <property type="match status" value="1"/>
</dbReference>
<evidence type="ECO:0000313" key="3">
    <source>
        <dbReference type="Proteomes" id="UP000549457"/>
    </source>
</evidence>
<keyword evidence="1" id="KW-0812">Transmembrane</keyword>
<dbReference type="PANTHER" id="PTHR42941">
    <property type="entry name" value="SLL1037 PROTEIN"/>
    <property type="match status" value="1"/>
</dbReference>
<reference evidence="2 3" key="1">
    <citation type="submission" date="2020-08" db="EMBL/GenBank/DDBJ databases">
        <title>Genomic Encyclopedia of Type Strains, Phase IV (KMG-IV): sequencing the most valuable type-strain genomes for metagenomic binning, comparative biology and taxonomic classification.</title>
        <authorList>
            <person name="Goeker M."/>
        </authorList>
    </citation>
    <scope>NUCLEOTIDE SEQUENCE [LARGE SCALE GENOMIC DNA]</scope>
    <source>
        <strain evidence="2 3">DSM 101730</strain>
    </source>
</reference>